<dbReference type="Pfam" id="PF02515">
    <property type="entry name" value="CoA_transf_3"/>
    <property type="match status" value="1"/>
</dbReference>
<proteinExistence type="predicted"/>
<dbReference type="InterPro" id="IPR044855">
    <property type="entry name" value="CoA-Trfase_III_dom3_sf"/>
</dbReference>
<reference evidence="2" key="1">
    <citation type="submission" date="2020-07" db="EMBL/GenBank/DDBJ databases">
        <title>Huge and variable diversity of episymbiotic CPR bacteria and DPANN archaea in groundwater ecosystems.</title>
        <authorList>
            <person name="He C.Y."/>
            <person name="Keren R."/>
            <person name="Whittaker M."/>
            <person name="Farag I.F."/>
            <person name="Doudna J."/>
            <person name="Cate J.H.D."/>
            <person name="Banfield J.F."/>
        </authorList>
    </citation>
    <scope>NUCLEOTIDE SEQUENCE</scope>
    <source>
        <strain evidence="2">NC_groundwater_763_Ag_S-0.2um_68_21</strain>
    </source>
</reference>
<dbReference type="Gene3D" id="3.40.50.10540">
    <property type="entry name" value="Crotonobetainyl-coa:carnitine coa-transferase, domain 1"/>
    <property type="match status" value="1"/>
</dbReference>
<name>A0A932HXH7_UNCTE</name>
<evidence type="ECO:0000256" key="1">
    <source>
        <dbReference type="ARBA" id="ARBA00022679"/>
    </source>
</evidence>
<gene>
    <name evidence="2" type="ORF">HYZ11_07930</name>
</gene>
<sequence length="413" mass="45538">MPESGPLPLEGLRILAVEQFGAGPLGTMILADLGAEVIKIENPATQGDSARPVPPYPLPNNDSYYFQGFNRNKKSVALDIVAPEGREILHKLVARSDVLFSNCKGTDPEKLQLTYKHLGLYNERLVCCFLSGFGMTGPRASEPAYDYLMQAYAGIMSLTGEPGAPPAKAGVSFVDYSGGYLGMLGLMTGLWEVSRTGRGRDIDVSLLEGAAYQLGYLATWALNCGHVPQRFPHSAHPSLVPSQNFETKDGWVSVLCMKHRFYPILVEKMGRRELAADPRFRTQKDRFDNRDALLEILSREFRTRTTAEWSALLAGHVPFAPVNTVVEALEDPQIRARGMIVEVEHPAAGIMQMLGCPIRVPGARMRWNRAPYMGEHTREVLCELAGLREGELEALRTKGVVEWTEPSAPEGRA</sequence>
<dbReference type="PANTHER" id="PTHR48207:SF3">
    <property type="entry name" value="SUCCINATE--HYDROXYMETHYLGLUTARATE COA-TRANSFERASE"/>
    <property type="match status" value="1"/>
</dbReference>
<dbReference type="InterPro" id="IPR023606">
    <property type="entry name" value="CoA-Trfase_III_dom_1_sf"/>
</dbReference>
<accession>A0A932HXH7</accession>
<dbReference type="GO" id="GO:0008410">
    <property type="term" value="F:CoA-transferase activity"/>
    <property type="evidence" value="ECO:0007669"/>
    <property type="project" value="TreeGrafter"/>
</dbReference>
<dbReference type="AlphaFoldDB" id="A0A932HXH7"/>
<dbReference type="EMBL" id="JACPUR010000017">
    <property type="protein sequence ID" value="MBI3127515.1"/>
    <property type="molecule type" value="Genomic_DNA"/>
</dbReference>
<keyword evidence="1 2" id="KW-0808">Transferase</keyword>
<evidence type="ECO:0000313" key="3">
    <source>
        <dbReference type="Proteomes" id="UP000782312"/>
    </source>
</evidence>
<dbReference type="Proteomes" id="UP000782312">
    <property type="component" value="Unassembled WGS sequence"/>
</dbReference>
<organism evidence="2 3">
    <name type="scientific">Tectimicrobiota bacterium</name>
    <dbReference type="NCBI Taxonomy" id="2528274"/>
    <lineage>
        <taxon>Bacteria</taxon>
        <taxon>Pseudomonadati</taxon>
        <taxon>Nitrospinota/Tectimicrobiota group</taxon>
        <taxon>Candidatus Tectimicrobiota</taxon>
    </lineage>
</organism>
<dbReference type="InterPro" id="IPR050483">
    <property type="entry name" value="CoA-transferase_III_domain"/>
</dbReference>
<dbReference type="InterPro" id="IPR003673">
    <property type="entry name" value="CoA-Trfase_fam_III"/>
</dbReference>
<protein>
    <submittedName>
        <fullName evidence="2">CoA transferase</fullName>
    </submittedName>
</protein>
<comment type="caution">
    <text evidence="2">The sequence shown here is derived from an EMBL/GenBank/DDBJ whole genome shotgun (WGS) entry which is preliminary data.</text>
</comment>
<dbReference type="Gene3D" id="3.30.1540.10">
    <property type="entry name" value="formyl-coa transferase, domain 3"/>
    <property type="match status" value="1"/>
</dbReference>
<dbReference type="SUPFAM" id="SSF89796">
    <property type="entry name" value="CoA-transferase family III (CaiB/BaiF)"/>
    <property type="match status" value="1"/>
</dbReference>
<evidence type="ECO:0000313" key="2">
    <source>
        <dbReference type="EMBL" id="MBI3127515.1"/>
    </source>
</evidence>
<dbReference type="PANTHER" id="PTHR48207">
    <property type="entry name" value="SUCCINATE--HYDROXYMETHYLGLUTARATE COA-TRANSFERASE"/>
    <property type="match status" value="1"/>
</dbReference>